<gene>
    <name evidence="1" type="ORF">ACFOSB_02370</name>
</gene>
<evidence type="ECO:0000313" key="2">
    <source>
        <dbReference type="Proteomes" id="UP001595803"/>
    </source>
</evidence>
<proteinExistence type="predicted"/>
<sequence length="178" mass="18935">MSSPGPLLLVVTGMPASGKSTLGARLATALRWPFVTKDEYKALLHEGLSDLKPAQSGPLSFTLMYHVAGVTLAAGVNTVLETHFYRGLSEPKLTGLAASHGARLAQVYCDAPVDILQARHDARVASGARPVIDRPMDYGPLPGHCCWTPLALDAPLLWVDTTGPDALRDVLAWVRSLG</sequence>
<dbReference type="PANTHER" id="PTHR37807">
    <property type="entry name" value="OS07G0160300 PROTEIN"/>
    <property type="match status" value="1"/>
</dbReference>
<accession>A0ABV7Z4Z0</accession>
<dbReference type="Gene3D" id="3.40.50.300">
    <property type="entry name" value="P-loop containing nucleotide triphosphate hydrolases"/>
    <property type="match status" value="1"/>
</dbReference>
<name>A0ABV7Z4Z0_9DEIO</name>
<dbReference type="InterPro" id="IPR027417">
    <property type="entry name" value="P-loop_NTPase"/>
</dbReference>
<dbReference type="Proteomes" id="UP001595803">
    <property type="component" value="Unassembled WGS sequence"/>
</dbReference>
<dbReference type="SUPFAM" id="SSF52540">
    <property type="entry name" value="P-loop containing nucleoside triphosphate hydrolases"/>
    <property type="match status" value="1"/>
</dbReference>
<keyword evidence="2" id="KW-1185">Reference proteome</keyword>
<protein>
    <submittedName>
        <fullName evidence="1">AAA family ATPase</fullName>
    </submittedName>
</protein>
<dbReference type="EMBL" id="JBHRZG010000002">
    <property type="protein sequence ID" value="MFC3831705.1"/>
    <property type="molecule type" value="Genomic_DNA"/>
</dbReference>
<reference evidence="2" key="1">
    <citation type="journal article" date="2019" name="Int. J. Syst. Evol. Microbiol.">
        <title>The Global Catalogue of Microorganisms (GCM) 10K type strain sequencing project: providing services to taxonomists for standard genome sequencing and annotation.</title>
        <authorList>
            <consortium name="The Broad Institute Genomics Platform"/>
            <consortium name="The Broad Institute Genome Sequencing Center for Infectious Disease"/>
            <person name="Wu L."/>
            <person name="Ma J."/>
        </authorList>
    </citation>
    <scope>NUCLEOTIDE SEQUENCE [LARGE SCALE GENOMIC DNA]</scope>
    <source>
        <strain evidence="2">CCTCC AB 2017081</strain>
    </source>
</reference>
<dbReference type="Pfam" id="PF13671">
    <property type="entry name" value="AAA_33"/>
    <property type="match status" value="1"/>
</dbReference>
<comment type="caution">
    <text evidence="1">The sequence shown here is derived from an EMBL/GenBank/DDBJ whole genome shotgun (WGS) entry which is preliminary data.</text>
</comment>
<dbReference type="PANTHER" id="PTHR37807:SF3">
    <property type="entry name" value="OS07G0160300 PROTEIN"/>
    <property type="match status" value="1"/>
</dbReference>
<dbReference type="RefSeq" id="WP_322473790.1">
    <property type="nucleotide sequence ID" value="NZ_JBHRZG010000002.1"/>
</dbReference>
<organism evidence="1 2">
    <name type="scientific">Deinococcus rufus</name>
    <dbReference type="NCBI Taxonomy" id="2136097"/>
    <lineage>
        <taxon>Bacteria</taxon>
        <taxon>Thermotogati</taxon>
        <taxon>Deinococcota</taxon>
        <taxon>Deinococci</taxon>
        <taxon>Deinococcales</taxon>
        <taxon>Deinococcaceae</taxon>
        <taxon>Deinococcus</taxon>
    </lineage>
</organism>
<evidence type="ECO:0000313" key="1">
    <source>
        <dbReference type="EMBL" id="MFC3831705.1"/>
    </source>
</evidence>